<feature type="compositionally biased region" description="Basic and acidic residues" evidence="1">
    <location>
        <begin position="467"/>
        <end position="479"/>
    </location>
</feature>
<feature type="region of interest" description="Disordered" evidence="1">
    <location>
        <begin position="629"/>
        <end position="719"/>
    </location>
</feature>
<feature type="region of interest" description="Disordered" evidence="1">
    <location>
        <begin position="1033"/>
        <end position="1053"/>
    </location>
</feature>
<feature type="compositionally biased region" description="Low complexity" evidence="1">
    <location>
        <begin position="638"/>
        <end position="652"/>
    </location>
</feature>
<reference evidence="3" key="2">
    <citation type="submission" date="2024-04" db="EMBL/GenBank/DDBJ databases">
        <authorList>
            <person name="Chen Y."/>
            <person name="Shah S."/>
            <person name="Dougan E. K."/>
            <person name="Thang M."/>
            <person name="Chan C."/>
        </authorList>
    </citation>
    <scope>NUCLEOTIDE SEQUENCE [LARGE SCALE GENOMIC DNA]</scope>
</reference>
<feature type="compositionally biased region" description="Basic residues" evidence="1">
    <location>
        <begin position="654"/>
        <end position="663"/>
    </location>
</feature>
<feature type="compositionally biased region" description="Acidic residues" evidence="1">
    <location>
        <begin position="894"/>
        <end position="912"/>
    </location>
</feature>
<feature type="compositionally biased region" description="Basic and acidic residues" evidence="1">
    <location>
        <begin position="386"/>
        <end position="411"/>
    </location>
</feature>
<protein>
    <submittedName>
        <fullName evidence="2">Uncharacterized protein</fullName>
    </submittedName>
</protein>
<feature type="compositionally biased region" description="Acidic residues" evidence="1">
    <location>
        <begin position="199"/>
        <end position="208"/>
    </location>
</feature>
<evidence type="ECO:0000313" key="3">
    <source>
        <dbReference type="EMBL" id="CAL1150402.1"/>
    </source>
</evidence>
<evidence type="ECO:0000256" key="1">
    <source>
        <dbReference type="SAM" id="MobiDB-lite"/>
    </source>
</evidence>
<feature type="compositionally biased region" description="Acidic residues" evidence="1">
    <location>
        <begin position="111"/>
        <end position="123"/>
    </location>
</feature>
<feature type="non-terminal residue" evidence="2">
    <location>
        <position position="1"/>
    </location>
</feature>
<feature type="compositionally biased region" description="Basic residues" evidence="1">
    <location>
        <begin position="692"/>
        <end position="705"/>
    </location>
</feature>
<feature type="region of interest" description="Disordered" evidence="1">
    <location>
        <begin position="894"/>
        <end position="953"/>
    </location>
</feature>
<feature type="region of interest" description="Disordered" evidence="1">
    <location>
        <begin position="736"/>
        <end position="766"/>
    </location>
</feature>
<feature type="non-terminal residue" evidence="2">
    <location>
        <position position="1172"/>
    </location>
</feature>
<feature type="region of interest" description="Disordered" evidence="1">
    <location>
        <begin position="108"/>
        <end position="184"/>
    </location>
</feature>
<feature type="compositionally biased region" description="Basic and acidic residues" evidence="1">
    <location>
        <begin position="429"/>
        <end position="447"/>
    </location>
</feature>
<dbReference type="Proteomes" id="UP001152797">
    <property type="component" value="Unassembled WGS sequence"/>
</dbReference>
<feature type="compositionally biased region" description="Low complexity" evidence="1">
    <location>
        <begin position="664"/>
        <end position="684"/>
    </location>
</feature>
<feature type="compositionally biased region" description="Basic and acidic residues" evidence="1">
    <location>
        <begin position="938"/>
        <end position="948"/>
    </location>
</feature>
<feature type="region of interest" description="Disordered" evidence="1">
    <location>
        <begin position="198"/>
        <end position="219"/>
    </location>
</feature>
<comment type="caution">
    <text evidence="2">The sequence shown here is derived from an EMBL/GenBank/DDBJ whole genome shotgun (WGS) entry which is preliminary data.</text>
</comment>
<reference evidence="2" key="1">
    <citation type="submission" date="2022-10" db="EMBL/GenBank/DDBJ databases">
        <authorList>
            <person name="Chen Y."/>
            <person name="Dougan E. K."/>
            <person name="Chan C."/>
            <person name="Rhodes N."/>
            <person name="Thang M."/>
        </authorList>
    </citation>
    <scope>NUCLEOTIDE SEQUENCE</scope>
</reference>
<feature type="compositionally biased region" description="Basic residues" evidence="1">
    <location>
        <begin position="924"/>
        <end position="933"/>
    </location>
</feature>
<proteinExistence type="predicted"/>
<dbReference type="AlphaFoldDB" id="A0A9P1G4H7"/>
<dbReference type="EMBL" id="CAMXCT020002280">
    <property type="protein sequence ID" value="CAL1150402.1"/>
    <property type="molecule type" value="Genomic_DNA"/>
</dbReference>
<gene>
    <name evidence="2" type="ORF">C1SCF055_LOCUS23453</name>
</gene>
<feature type="compositionally biased region" description="Acidic residues" evidence="1">
    <location>
        <begin position="134"/>
        <end position="151"/>
    </location>
</feature>
<evidence type="ECO:0000313" key="4">
    <source>
        <dbReference type="Proteomes" id="UP001152797"/>
    </source>
</evidence>
<feature type="region of interest" description="Disordered" evidence="1">
    <location>
        <begin position="354"/>
        <end position="482"/>
    </location>
</feature>
<organism evidence="2">
    <name type="scientific">Cladocopium goreaui</name>
    <dbReference type="NCBI Taxonomy" id="2562237"/>
    <lineage>
        <taxon>Eukaryota</taxon>
        <taxon>Sar</taxon>
        <taxon>Alveolata</taxon>
        <taxon>Dinophyceae</taxon>
        <taxon>Suessiales</taxon>
        <taxon>Symbiodiniaceae</taxon>
        <taxon>Cladocopium</taxon>
    </lineage>
</organism>
<accession>A0A9P1G4H7</accession>
<keyword evidence="4" id="KW-1185">Reference proteome</keyword>
<dbReference type="EMBL" id="CAMXCT030002280">
    <property type="protein sequence ID" value="CAL4784339.1"/>
    <property type="molecule type" value="Genomic_DNA"/>
</dbReference>
<dbReference type="EMBL" id="CAMXCT010002280">
    <property type="protein sequence ID" value="CAI3997027.1"/>
    <property type="molecule type" value="Genomic_DNA"/>
</dbReference>
<evidence type="ECO:0000313" key="2">
    <source>
        <dbReference type="EMBL" id="CAI3997027.1"/>
    </source>
</evidence>
<sequence>SIFSPLPGQLAVEPSVDAAALNVSALLPVVRRLRDENTDSVGMVSIGNVEAQLRELLEIAALPVQSKQVKLEAWFVKGCCVLIKKKLSRGQWPKARNFRLLMAAALGSDDTHDDDPEPEGEPEDPAHESSECVLADEVEISDEEASVEDPNNDGVEAGGDSEEESDPIEPVMESQLDSSPPNDSLIVKEISGEDLGGVCEEDEPEPLADGDALGSPSVPKIEVGRLNRGKSHVFHLELPAHEGSKNPQVEAVEKYEETDEHVIADDKKRPLFSRRMANEALAAGAAAEAAKGQVIPVEDSLPYGRDTMETMEMDGDAENLMEKFNSVAAALEVESGDTADSVTRRQQLAIKKAIAEKLEEGNTPGGRGRGRGDDHDALPNEGDGEGPAHENDTVDGNKEAEKQEIEIAEKPTKKRKAKGAVVEPSGGSKPEKKLEKKPEKKPEENNCGKKPAHGKKRKAEAEVTAEVGKKSEDKKDVRGKGAVPKTFARRNRPSTEGGALKWDALHQVFFERIKPAVVAHSARQDKFWTHCAEEWADSDITAENILEKTHAAATTYLAKLEARPLDAMPWYVAKGGSGGNGRSICPGAAPVFDASLASEDEAVHAVYSKGEDYESKLSKLKLNVATATEEELRESMGPKKCTAAKAKPAPAKVSKGKRLHKSKPATVDPPATEATAAPSTYSTPVKSPPQKKVNKGGKVIPRRLNFKSPDPEPASQVESLKKANEELAAQLAALTAEKSSNSSLPASAAKSKGHTPKSGKTGHWPVRGCQVGAARLRRLCERKPSGRLQVPVHIHEQWKQGGHPRQQLLEMLEHAGFEKDTFIATVVRSKETITRTKSARRRGWYTVERMRTKLGWSKQYIAGVVMYCEKKGNEALWKRDKYNKNIKKYHVDVDSDEEDENIDEEREKEEEALNTTNVKDFRSFKKTKPKKPAAAKSSDSESDTKKANEAVGPKQEFANLKKLGDSLLTRSTKLSEHISNIEIEIAEKSDTPEKKRAESVKALEKAMETLQDQFEEIEVLKVDVSPLQTAKDSAVSGIPATQKSGGSDQEDNGGVPFRMLINAENPANSFTTAPNSSVMVPGAHAGQIDCDGSREHKAASISGTATVDTVPCCQVVEMARAELQENPRANEAVTKFAKIPLDNAEVAGTKAVNVAMAFMFSHGFWIRSYFGG</sequence>
<name>A0A9P1G4H7_9DINO</name>